<evidence type="ECO:0000313" key="9">
    <source>
        <dbReference type="Proteomes" id="UP001204615"/>
    </source>
</evidence>
<keyword evidence="5" id="KW-0998">Cell outer membrane</keyword>
<dbReference type="EMBL" id="JAMZEK010000001">
    <property type="protein sequence ID" value="MCP1372450.1"/>
    <property type="molecule type" value="Genomic_DNA"/>
</dbReference>
<sequence>MKRILLALALAGALTTPAAFAQSAAADSSLADTSLPPQELVLKVIQGTPEVQAAQARLGRAEAEARMRQVGPHEPQLSLIPQTRRIDGDRRYREWEVDLSRGVRWPGKARLDREIGAAGREAASLAFEDAHHAAARRLLALWSDWQRAAAATALHEAQLAAWQRERSAVARRVQLGDAAARDRITLDAAVAQAEAAVAQAQADADTAKLALSSAFPDLPLPATVHLPAAPTALDGSDTAWVELIQQRSHEIGTAAAIARKKDAEARRARADRLPDPQIGLRMISDRGGREQAFGVTVTMPLGVSYRAAEAAAAGADAMGAEADLAMTRRDVGRDARQVVTLARARYTIWQRQQQAAAATASSADKAERGYALGELGLDEMLIARRAAQEAALAASRAEIDAIEAVTRVKVDAHAVWHRHDPGDHDEDAPAAGAAANASLNPPLPALPSGG</sequence>
<gene>
    <name evidence="8" type="ORF">NC595_00070</name>
</gene>
<keyword evidence="9" id="KW-1185">Reference proteome</keyword>
<dbReference type="PANTHER" id="PTHR30026">
    <property type="entry name" value="OUTER MEMBRANE PROTEIN TOLC"/>
    <property type="match status" value="1"/>
</dbReference>
<evidence type="ECO:0000256" key="6">
    <source>
        <dbReference type="SAM" id="MobiDB-lite"/>
    </source>
</evidence>
<dbReference type="Gene3D" id="1.20.1600.10">
    <property type="entry name" value="Outer membrane efflux proteins (OEP)"/>
    <property type="match status" value="1"/>
</dbReference>
<keyword evidence="4" id="KW-0472">Membrane</keyword>
<reference evidence="8 9" key="1">
    <citation type="submission" date="2022-06" db="EMBL/GenBank/DDBJ databases">
        <title>Dyella sp. Sa strain:Sa Genome sequencing.</title>
        <authorList>
            <person name="Park S."/>
        </authorList>
    </citation>
    <scope>NUCLEOTIDE SEQUENCE [LARGE SCALE GENOMIC DNA]</scope>
    <source>
        <strain evidence="8 9">Sa</strain>
    </source>
</reference>
<dbReference type="PANTHER" id="PTHR30026:SF20">
    <property type="entry name" value="OUTER MEMBRANE PROTEIN TOLC"/>
    <property type="match status" value="1"/>
</dbReference>
<evidence type="ECO:0000256" key="2">
    <source>
        <dbReference type="ARBA" id="ARBA00022452"/>
    </source>
</evidence>
<comment type="subcellular location">
    <subcellularLocation>
        <location evidence="1">Cell outer membrane</location>
    </subcellularLocation>
</comment>
<feature type="compositionally biased region" description="Low complexity" evidence="6">
    <location>
        <begin position="429"/>
        <end position="440"/>
    </location>
</feature>
<organism evidence="8 9">
    <name type="scientific">Dyella lutea</name>
    <dbReference type="NCBI Taxonomy" id="2950441"/>
    <lineage>
        <taxon>Bacteria</taxon>
        <taxon>Pseudomonadati</taxon>
        <taxon>Pseudomonadota</taxon>
        <taxon>Gammaproteobacteria</taxon>
        <taxon>Lysobacterales</taxon>
        <taxon>Rhodanobacteraceae</taxon>
        <taxon>Dyella</taxon>
    </lineage>
</organism>
<dbReference type="InterPro" id="IPR051906">
    <property type="entry name" value="TolC-like"/>
</dbReference>
<feature type="chain" id="PRO_5047175226" evidence="7">
    <location>
        <begin position="22"/>
        <end position="450"/>
    </location>
</feature>
<evidence type="ECO:0000256" key="4">
    <source>
        <dbReference type="ARBA" id="ARBA00023136"/>
    </source>
</evidence>
<evidence type="ECO:0000256" key="3">
    <source>
        <dbReference type="ARBA" id="ARBA00022692"/>
    </source>
</evidence>
<evidence type="ECO:0000256" key="5">
    <source>
        <dbReference type="ARBA" id="ARBA00023237"/>
    </source>
</evidence>
<feature type="signal peptide" evidence="7">
    <location>
        <begin position="1"/>
        <end position="21"/>
    </location>
</feature>
<feature type="region of interest" description="Disordered" evidence="6">
    <location>
        <begin position="418"/>
        <end position="450"/>
    </location>
</feature>
<keyword evidence="3" id="KW-0812">Transmembrane</keyword>
<evidence type="ECO:0000313" key="8">
    <source>
        <dbReference type="EMBL" id="MCP1372450.1"/>
    </source>
</evidence>
<evidence type="ECO:0000256" key="7">
    <source>
        <dbReference type="SAM" id="SignalP"/>
    </source>
</evidence>
<name>A0ABT1F4X0_9GAMM</name>
<dbReference type="SUPFAM" id="SSF56954">
    <property type="entry name" value="Outer membrane efflux proteins (OEP)"/>
    <property type="match status" value="1"/>
</dbReference>
<comment type="caution">
    <text evidence="8">The sequence shown here is derived from an EMBL/GenBank/DDBJ whole genome shotgun (WGS) entry which is preliminary data.</text>
</comment>
<feature type="compositionally biased region" description="Pro residues" evidence="6">
    <location>
        <begin position="441"/>
        <end position="450"/>
    </location>
</feature>
<evidence type="ECO:0000256" key="1">
    <source>
        <dbReference type="ARBA" id="ARBA00004442"/>
    </source>
</evidence>
<dbReference type="Proteomes" id="UP001204615">
    <property type="component" value="Unassembled WGS sequence"/>
</dbReference>
<dbReference type="RefSeq" id="WP_253564102.1">
    <property type="nucleotide sequence ID" value="NZ_JAMZEK010000001.1"/>
</dbReference>
<protein>
    <submittedName>
        <fullName evidence="8">TolC family protein</fullName>
    </submittedName>
</protein>
<proteinExistence type="predicted"/>
<accession>A0ABT1F4X0</accession>
<keyword evidence="7" id="KW-0732">Signal</keyword>
<keyword evidence="2" id="KW-1134">Transmembrane beta strand</keyword>